<organism evidence="3">
    <name type="scientific">Nicotiana tabacum</name>
    <name type="common">Common tobacco</name>
    <dbReference type="NCBI Taxonomy" id="4097"/>
    <lineage>
        <taxon>Eukaryota</taxon>
        <taxon>Viridiplantae</taxon>
        <taxon>Streptophyta</taxon>
        <taxon>Embryophyta</taxon>
        <taxon>Tracheophyta</taxon>
        <taxon>Spermatophyta</taxon>
        <taxon>Magnoliopsida</taxon>
        <taxon>eudicotyledons</taxon>
        <taxon>Gunneridae</taxon>
        <taxon>Pentapetalae</taxon>
        <taxon>asterids</taxon>
        <taxon>lamiids</taxon>
        <taxon>Solanales</taxon>
        <taxon>Solanaceae</taxon>
        <taxon>Nicotianoideae</taxon>
        <taxon>Nicotianeae</taxon>
        <taxon>Nicotiana</taxon>
    </lineage>
</organism>
<name>A0A1S4CGD2_TOBAC</name>
<dbReference type="PaxDb" id="4097-A0A1S4CGD2"/>
<accession>A0A1S4CGD2</accession>
<feature type="compositionally biased region" description="Polar residues" evidence="1">
    <location>
        <begin position="249"/>
        <end position="268"/>
    </location>
</feature>
<dbReference type="OrthoDB" id="1274219at2759"/>
<reference evidence="3" key="1">
    <citation type="submission" date="2025-08" db="UniProtKB">
        <authorList>
            <consortium name="RefSeq"/>
        </authorList>
    </citation>
    <scope>IDENTIFICATION</scope>
</reference>
<feature type="compositionally biased region" description="Low complexity" evidence="1">
    <location>
        <begin position="8"/>
        <end position="27"/>
    </location>
</feature>
<evidence type="ECO:0000256" key="1">
    <source>
        <dbReference type="SAM" id="MobiDB-lite"/>
    </source>
</evidence>
<dbReference type="RefSeq" id="XP_016500029.1">
    <property type="nucleotide sequence ID" value="XM_016644543.1"/>
</dbReference>
<feature type="region of interest" description="Disordered" evidence="1">
    <location>
        <begin position="249"/>
        <end position="276"/>
    </location>
</feature>
<feature type="domain" description="Retrotransposon Copia-like N-terminal" evidence="2">
    <location>
        <begin position="37"/>
        <end position="83"/>
    </location>
</feature>
<feature type="region of interest" description="Disordered" evidence="1">
    <location>
        <begin position="1"/>
        <end position="31"/>
    </location>
</feature>
<dbReference type="PANTHER" id="PTHR37610:SF6">
    <property type="entry name" value="GAG-POLYPEPTIDE OF LTR COPIA-TYPE-RELATED"/>
    <property type="match status" value="1"/>
</dbReference>
<dbReference type="AlphaFoldDB" id="A0A1S4CGD2"/>
<dbReference type="PANTHER" id="PTHR37610">
    <property type="entry name" value="CCHC-TYPE DOMAIN-CONTAINING PROTEIN"/>
    <property type="match status" value="1"/>
</dbReference>
<dbReference type="Pfam" id="PF14244">
    <property type="entry name" value="Retrotran_gag_3"/>
    <property type="match status" value="1"/>
</dbReference>
<sequence length="332" mass="37105">MSPPSDVTETPTPTHGSSSTTTGNGNTIDSTHPFFLHASDAPGMILVNTPFDGRGYAGWSRSILISLLAKNELGFIDGSCPMPTPTDPTFKPGADVTICVLYSKIAKDLWLDLEHRFGQPNGAKLHHLQKELADLVQGSTDIASYFTKMKLLWDELDTLNTDMYCSCNCECGSKKKMQQFKEDERIIQFLMGLNETYEHARSNILMIKPLPSVNQAYSLLMQDENQREIHVNPHFPTDGSSFLVRNQAPQNHQTSNGPQFYTQQKTGNNSYKGKSEYKGKKNAQMYSYCKMTNQTIENCYRLIGFPADFKFTKGKKMQHTAKGNSAAAIEDT</sequence>
<evidence type="ECO:0000313" key="3">
    <source>
        <dbReference type="RefSeq" id="XP_016500029.1"/>
    </source>
</evidence>
<dbReference type="KEGG" id="nta:107818521"/>
<dbReference type="InterPro" id="IPR029472">
    <property type="entry name" value="Copia-like_N"/>
</dbReference>
<proteinExistence type="predicted"/>
<gene>
    <name evidence="3" type="primary">LOC107818521</name>
</gene>
<protein>
    <recommendedName>
        <fullName evidence="2">Retrotransposon Copia-like N-terminal domain-containing protein</fullName>
    </recommendedName>
</protein>
<evidence type="ECO:0000259" key="2">
    <source>
        <dbReference type="Pfam" id="PF14244"/>
    </source>
</evidence>